<keyword evidence="2" id="KW-1185">Reference proteome</keyword>
<organism evidence="1 2">
    <name type="scientific">Nephila pilipes</name>
    <name type="common">Giant wood spider</name>
    <name type="synonym">Nephila maculata</name>
    <dbReference type="NCBI Taxonomy" id="299642"/>
    <lineage>
        <taxon>Eukaryota</taxon>
        <taxon>Metazoa</taxon>
        <taxon>Ecdysozoa</taxon>
        <taxon>Arthropoda</taxon>
        <taxon>Chelicerata</taxon>
        <taxon>Arachnida</taxon>
        <taxon>Araneae</taxon>
        <taxon>Araneomorphae</taxon>
        <taxon>Entelegynae</taxon>
        <taxon>Araneoidea</taxon>
        <taxon>Nephilidae</taxon>
        <taxon>Nephila</taxon>
    </lineage>
</organism>
<dbReference type="Proteomes" id="UP000887013">
    <property type="component" value="Unassembled WGS sequence"/>
</dbReference>
<gene>
    <name evidence="1" type="ORF">NPIL_218221</name>
</gene>
<name>A0A8X6P597_NEPPI</name>
<dbReference type="EMBL" id="BMAW01016227">
    <property type="protein sequence ID" value="GFT48047.1"/>
    <property type="molecule type" value="Genomic_DNA"/>
</dbReference>
<protein>
    <submittedName>
        <fullName evidence="1">Uncharacterized protein</fullName>
    </submittedName>
</protein>
<comment type="caution">
    <text evidence="1">The sequence shown here is derived from an EMBL/GenBank/DDBJ whole genome shotgun (WGS) entry which is preliminary data.</text>
</comment>
<dbReference type="AlphaFoldDB" id="A0A8X6P597"/>
<proteinExistence type="predicted"/>
<evidence type="ECO:0000313" key="2">
    <source>
        <dbReference type="Proteomes" id="UP000887013"/>
    </source>
</evidence>
<sequence>MTKKKGANGEKNIKTKFLCLSLNSTAPFQNPECPKIPLFNLINSNTGLFSASVHPPRCHGHSSPPTPEKVHVPLPKIAPVVCSVIMYSIFPSTDQKTLEKDPPCPRTQFPNRWAPEEGVAPAFDLCRSGTTPFQAPIAGAPTSNI</sequence>
<evidence type="ECO:0000313" key="1">
    <source>
        <dbReference type="EMBL" id="GFT48047.1"/>
    </source>
</evidence>
<accession>A0A8X6P597</accession>
<reference evidence="1" key="1">
    <citation type="submission" date="2020-08" db="EMBL/GenBank/DDBJ databases">
        <title>Multicomponent nature underlies the extraordinary mechanical properties of spider dragline silk.</title>
        <authorList>
            <person name="Kono N."/>
            <person name="Nakamura H."/>
            <person name="Mori M."/>
            <person name="Yoshida Y."/>
            <person name="Ohtoshi R."/>
            <person name="Malay A.D."/>
            <person name="Moran D.A.P."/>
            <person name="Tomita M."/>
            <person name="Numata K."/>
            <person name="Arakawa K."/>
        </authorList>
    </citation>
    <scope>NUCLEOTIDE SEQUENCE</scope>
</reference>